<reference evidence="10" key="1">
    <citation type="submission" date="2011-08" db="EMBL/GenBank/DDBJ databases">
        <authorList>
            <consortium name="The Broad Institute Genome Sequencing Platform"/>
            <person name="Earl A."/>
            <person name="Ward D."/>
            <person name="Feldgarden M."/>
            <person name="Gevers D."/>
            <person name="Sizova M."/>
            <person name="Hazen A."/>
            <person name="Epstein S."/>
            <person name="Young S.K."/>
            <person name="Zeng Q."/>
            <person name="Gargeya S."/>
            <person name="Fitzgerald M."/>
            <person name="Haas B."/>
            <person name="Abouelleil A."/>
            <person name="Alvarado L."/>
            <person name="Arachchi H.M."/>
            <person name="Berlin A."/>
            <person name="Brown A."/>
            <person name="Chapman S.B."/>
            <person name="Chen Z."/>
            <person name="Dunbar C."/>
            <person name="Freedman E."/>
            <person name="Gearin G."/>
            <person name="Gellesch M."/>
            <person name="Goldberg J."/>
            <person name="Griggs A."/>
            <person name="Gujja S."/>
            <person name="Heiman D."/>
            <person name="Howarth C."/>
            <person name="Larson L."/>
            <person name="Lui A."/>
            <person name="MacDonald P.J.P."/>
            <person name="Montmayeur A."/>
            <person name="Murphy C."/>
            <person name="Neiman D."/>
            <person name="Pearson M."/>
            <person name="Priest M."/>
            <person name="Roberts A."/>
            <person name="Saif S."/>
            <person name="Shea T."/>
            <person name="Shenoy N."/>
            <person name="Sisk P."/>
            <person name="Stolte C."/>
            <person name="Sykes S."/>
            <person name="Wortman J."/>
            <person name="Nusbaum C."/>
            <person name="Birren B."/>
        </authorList>
    </citation>
    <scope>NUCLEOTIDE SEQUENCE</scope>
    <source>
        <strain evidence="10">ACB1</strain>
    </source>
</reference>
<feature type="transmembrane region" description="Helical" evidence="9">
    <location>
        <begin position="76"/>
        <end position="96"/>
    </location>
</feature>
<dbReference type="GO" id="GO:0015190">
    <property type="term" value="F:L-leucine transmembrane transporter activity"/>
    <property type="evidence" value="ECO:0007669"/>
    <property type="project" value="TreeGrafter"/>
</dbReference>
<evidence type="ECO:0000256" key="2">
    <source>
        <dbReference type="ARBA" id="ARBA00008540"/>
    </source>
</evidence>
<dbReference type="GO" id="GO:0015818">
    <property type="term" value="P:isoleucine transport"/>
    <property type="evidence" value="ECO:0007669"/>
    <property type="project" value="TreeGrafter"/>
</dbReference>
<evidence type="ECO:0000313" key="11">
    <source>
        <dbReference type="Proteomes" id="UP000018461"/>
    </source>
</evidence>
<feature type="transmembrane region" description="Helical" evidence="9">
    <location>
        <begin position="230"/>
        <end position="250"/>
    </location>
</feature>
<keyword evidence="7 9" id="KW-1133">Transmembrane helix</keyword>
<dbReference type="EMBL" id="AFZC02000003">
    <property type="protein sequence ID" value="EHL10119.1"/>
    <property type="molecule type" value="Genomic_DNA"/>
</dbReference>
<evidence type="ECO:0000256" key="5">
    <source>
        <dbReference type="ARBA" id="ARBA00022692"/>
    </source>
</evidence>
<dbReference type="HOGENOM" id="CLU_036807_0_1_9"/>
<dbReference type="STRING" id="796943.HMPREF9625_01119"/>
<name>G9WP36_9FIRM</name>
<feature type="transmembrane region" description="Helical" evidence="9">
    <location>
        <begin position="156"/>
        <end position="176"/>
    </location>
</feature>
<feature type="transmembrane region" description="Helical" evidence="9">
    <location>
        <begin position="329"/>
        <end position="355"/>
    </location>
</feature>
<proteinExistence type="inferred from homology"/>
<dbReference type="Proteomes" id="UP000018461">
    <property type="component" value="Unassembled WGS sequence"/>
</dbReference>
<evidence type="ECO:0000313" key="10">
    <source>
        <dbReference type="EMBL" id="EHL10119.1"/>
    </source>
</evidence>
<evidence type="ECO:0000256" key="9">
    <source>
        <dbReference type="RuleBase" id="RU362122"/>
    </source>
</evidence>
<dbReference type="GO" id="GO:0005886">
    <property type="term" value="C:plasma membrane"/>
    <property type="evidence" value="ECO:0007669"/>
    <property type="project" value="UniProtKB-SubCell"/>
</dbReference>
<keyword evidence="3 9" id="KW-0813">Transport</keyword>
<gene>
    <name evidence="10" type="ORF">HMPREF9625_01119</name>
</gene>
<feature type="transmembrane region" description="Helical" evidence="9">
    <location>
        <begin position="188"/>
        <end position="210"/>
    </location>
</feature>
<keyword evidence="11" id="KW-1185">Reference proteome</keyword>
<feature type="transmembrane region" description="Helical" evidence="9">
    <location>
        <begin position="271"/>
        <end position="294"/>
    </location>
</feature>
<reference evidence="10" key="2">
    <citation type="submission" date="2013-03" db="EMBL/GenBank/DDBJ databases">
        <title>The Genome Sequence of Oribacterium sp. ACB1.</title>
        <authorList>
            <consortium name="The Broad Institute Genomics Platform"/>
            <consortium name="The Broad Institute Genome Sequencing Center for Infectious Disease"/>
            <person name="Earl A."/>
            <person name="Ward D."/>
            <person name="Feldgarden M."/>
            <person name="Gevers D."/>
            <person name="Sizova M."/>
            <person name="Hazen A."/>
            <person name="Epstein S."/>
            <person name="Walker B."/>
            <person name="Young S."/>
            <person name="Zeng Q."/>
            <person name="Gargeya S."/>
            <person name="Fitzgerald M."/>
            <person name="Haas B."/>
            <person name="Abouelleil A."/>
            <person name="Allen A.W."/>
            <person name="Alvarado L."/>
            <person name="Arachchi H.M."/>
            <person name="Berlin A.M."/>
            <person name="Chapman S.B."/>
            <person name="Gainer-Dewar J."/>
            <person name="Goldberg J."/>
            <person name="Griggs A."/>
            <person name="Gujja S."/>
            <person name="Hansen M."/>
            <person name="Howarth C."/>
            <person name="Imamovic A."/>
            <person name="Ireland A."/>
            <person name="Larimer J."/>
            <person name="McCowan C."/>
            <person name="Murphy C."/>
            <person name="Pearson M."/>
            <person name="Poon T.W."/>
            <person name="Priest M."/>
            <person name="Roberts A."/>
            <person name="Saif S."/>
            <person name="Shea T."/>
            <person name="Sisk P."/>
            <person name="Sykes S."/>
            <person name="Wortman J."/>
            <person name="Nusbaum C."/>
            <person name="Birren B."/>
        </authorList>
    </citation>
    <scope>NUCLEOTIDE SEQUENCE [LARGE SCALE GENOMIC DNA]</scope>
    <source>
        <strain evidence="10">ACB1</strain>
    </source>
</reference>
<comment type="function">
    <text evidence="9">Component of the transport system for branched-chain amino acids.</text>
</comment>
<evidence type="ECO:0000256" key="7">
    <source>
        <dbReference type="ARBA" id="ARBA00022989"/>
    </source>
</evidence>
<keyword evidence="4" id="KW-1003">Cell membrane</keyword>
<evidence type="ECO:0000256" key="3">
    <source>
        <dbReference type="ARBA" id="ARBA00022448"/>
    </source>
</evidence>
<comment type="subcellular location">
    <subcellularLocation>
        <location evidence="1 9">Cell membrane</location>
        <topology evidence="1 9">Multi-pass membrane protein</topology>
    </subcellularLocation>
</comment>
<dbReference type="AlphaFoldDB" id="G9WP36"/>
<feature type="transmembrane region" description="Helical" evidence="9">
    <location>
        <begin position="362"/>
        <end position="381"/>
    </location>
</feature>
<feature type="transmembrane region" description="Helical" evidence="9">
    <location>
        <begin position="45"/>
        <end position="64"/>
    </location>
</feature>
<feature type="transmembrane region" description="Helical" evidence="9">
    <location>
        <begin position="461"/>
        <end position="487"/>
    </location>
</feature>
<evidence type="ECO:0000256" key="1">
    <source>
        <dbReference type="ARBA" id="ARBA00004651"/>
    </source>
</evidence>
<feature type="transmembrane region" description="Helical" evidence="9">
    <location>
        <begin position="423"/>
        <end position="441"/>
    </location>
</feature>
<dbReference type="PANTHER" id="PTHR30588">
    <property type="entry name" value="BRANCHED-CHAIN AMINO ACID TRANSPORT SYSTEM 2 CARRIER PROTEIN"/>
    <property type="match status" value="1"/>
</dbReference>
<feature type="transmembrane region" description="Helical" evidence="9">
    <location>
        <begin position="117"/>
        <end position="136"/>
    </location>
</feature>
<keyword evidence="8 9" id="KW-0472">Membrane</keyword>
<dbReference type="GO" id="GO:0005304">
    <property type="term" value="F:L-valine transmembrane transporter activity"/>
    <property type="evidence" value="ECO:0007669"/>
    <property type="project" value="TreeGrafter"/>
</dbReference>
<comment type="caution">
    <text evidence="10">The sequence shown here is derived from an EMBL/GenBank/DDBJ whole genome shotgun (WGS) entry which is preliminary data.</text>
</comment>
<feature type="transmembrane region" description="Helical" evidence="9">
    <location>
        <begin position="387"/>
        <end position="411"/>
    </location>
</feature>
<accession>G9WP36</accession>
<protein>
    <recommendedName>
        <fullName evidence="9">Branched-chain amino acid transport system carrier protein</fullName>
    </recommendedName>
</protein>
<dbReference type="NCBIfam" id="TIGR00796">
    <property type="entry name" value="livcs"/>
    <property type="match status" value="1"/>
</dbReference>
<dbReference type="Pfam" id="PF05525">
    <property type="entry name" value="Branch_AA_trans"/>
    <property type="match status" value="1"/>
</dbReference>
<sequence length="497" mass="54300">MLFLYCTVGCLYGRAFLRSDERILDFLKNQIKDCIMEKKISLREIIVVASMFFGMLFGAGNLIFPVSMGQKAGIEMVSAAWGFCITGVGLPLLSVVAMSVSKTSSLTDMASFVGKRFSIFFTTILYLCIGPLFAIPRTATVPFQVGIVPFLPEDKITLGLFCFSLLFFSIALVLSLKPGKLLTYVGKVLNPIFLIFLGVLLLTALIFPIGSLKTLPATGGYDEGSFLKGIFEGYNTMDVLGALAFGNILIQTIRNLMENQGDKEESTENGSVSLMTILSGSIAAFMMILIYFALTYAGAQSRIAFSVQKNGGDVLHSISTYYFHSFGGILIGIIIFFSCLKTAVGLITSASMAFVEMFPKSLPYKVYVCIFTFCSFAISNVGLSKIIFYSIPALFFIYPISMVLILLCLFGRFFGYQRKVFQACIYLTIPFALLDALKILLDGGALKGLPFSENLLSALKHIPLFSIGLAWIFPSIAGVLLGVVLCYTDKVQGKEAD</sequence>
<evidence type="ECO:0000256" key="6">
    <source>
        <dbReference type="ARBA" id="ARBA00022970"/>
    </source>
</evidence>
<keyword evidence="5 9" id="KW-0812">Transmembrane</keyword>
<dbReference type="GO" id="GO:0015188">
    <property type="term" value="F:L-isoleucine transmembrane transporter activity"/>
    <property type="evidence" value="ECO:0007669"/>
    <property type="project" value="TreeGrafter"/>
</dbReference>
<dbReference type="InterPro" id="IPR004685">
    <property type="entry name" value="Brnchd-chn_aa_trnsp_Livcs"/>
</dbReference>
<keyword evidence="6 9" id="KW-0029">Amino-acid transport</keyword>
<comment type="similarity">
    <text evidence="2 9">Belongs to the branched chain amino acid transporter family.</text>
</comment>
<dbReference type="PANTHER" id="PTHR30588:SF0">
    <property type="entry name" value="BRANCHED-CHAIN AMINO ACID PERMEASE BRNQ"/>
    <property type="match status" value="1"/>
</dbReference>
<organism evidence="10 11">
    <name type="scientific">Oribacterium parvum ACB1</name>
    <dbReference type="NCBI Taxonomy" id="796943"/>
    <lineage>
        <taxon>Bacteria</taxon>
        <taxon>Bacillati</taxon>
        <taxon>Bacillota</taxon>
        <taxon>Clostridia</taxon>
        <taxon>Lachnospirales</taxon>
        <taxon>Lachnospiraceae</taxon>
        <taxon>Oribacterium</taxon>
    </lineage>
</organism>
<dbReference type="GO" id="GO:0015820">
    <property type="term" value="P:L-leucine transport"/>
    <property type="evidence" value="ECO:0007669"/>
    <property type="project" value="TreeGrafter"/>
</dbReference>
<evidence type="ECO:0000256" key="4">
    <source>
        <dbReference type="ARBA" id="ARBA00022475"/>
    </source>
</evidence>
<dbReference type="PATRIC" id="fig|796943.3.peg.1552"/>
<evidence type="ECO:0000256" key="8">
    <source>
        <dbReference type="ARBA" id="ARBA00023136"/>
    </source>
</evidence>